<accession>A0AAV7XCT2</accession>
<dbReference type="SUPFAM" id="SSF101790">
    <property type="entry name" value="Aminomethyltransferase beta-barrel domain"/>
    <property type="match status" value="1"/>
</dbReference>
<evidence type="ECO:0000256" key="1">
    <source>
        <dbReference type="ARBA" id="ARBA00008609"/>
    </source>
</evidence>
<feature type="domain" description="GCVT N-terminal" evidence="3">
    <location>
        <begin position="499"/>
        <end position="781"/>
    </location>
</feature>
<dbReference type="InterPro" id="IPR029043">
    <property type="entry name" value="GcvT/YgfZ_C"/>
</dbReference>
<dbReference type="FunFam" id="3.30.70.1400:FF:000003">
    <property type="entry name" value="Pyruvate dehydrogenase phosphatase regulatory subunit"/>
    <property type="match status" value="1"/>
</dbReference>
<dbReference type="Gene3D" id="3.30.70.1400">
    <property type="entry name" value="Aminomethyltransferase beta-barrel domains"/>
    <property type="match status" value="1"/>
</dbReference>
<name>A0AAV7XCT2_9NEOP</name>
<dbReference type="SUPFAM" id="SSF54373">
    <property type="entry name" value="FAD-linked reductases, C-terminal domain"/>
    <property type="match status" value="1"/>
</dbReference>
<feature type="domain" description="Aminomethyltransferase C-terminal" evidence="4">
    <location>
        <begin position="800"/>
        <end position="896"/>
    </location>
</feature>
<keyword evidence="7" id="KW-1185">Reference proteome</keyword>
<dbReference type="PANTHER" id="PTHR43757:SF15">
    <property type="entry name" value="PYRUVATE DEHYDROGENASE PHOSPHATASE REGULATORY SUBUNIT, MITOCHONDRIAL-LIKE"/>
    <property type="match status" value="1"/>
</dbReference>
<dbReference type="Gene3D" id="3.30.9.10">
    <property type="entry name" value="D-Amino Acid Oxidase, subunit A, domain 2"/>
    <property type="match status" value="1"/>
</dbReference>
<evidence type="ECO:0000259" key="5">
    <source>
        <dbReference type="Pfam" id="PF16350"/>
    </source>
</evidence>
<dbReference type="InterPro" id="IPR028896">
    <property type="entry name" value="GcvT/YgfZ/DmdA"/>
</dbReference>
<dbReference type="SUPFAM" id="SSF51905">
    <property type="entry name" value="FAD/NAD(P)-binding domain"/>
    <property type="match status" value="1"/>
</dbReference>
<dbReference type="InterPro" id="IPR036188">
    <property type="entry name" value="FAD/NAD-bd_sf"/>
</dbReference>
<dbReference type="InterPro" id="IPR032503">
    <property type="entry name" value="FAO_M"/>
</dbReference>
<dbReference type="Pfam" id="PF08669">
    <property type="entry name" value="GCV_T_C"/>
    <property type="match status" value="1"/>
</dbReference>
<dbReference type="Pfam" id="PF16350">
    <property type="entry name" value="FAO_M"/>
    <property type="match status" value="1"/>
</dbReference>
<comment type="similarity">
    <text evidence="1">Belongs to the GcvT family.</text>
</comment>
<sequence length="927" mass="104121">MFVFQEKIVYVSCAVHITFVISPSRHGCSRFLTMATVCPKCHQLKKMARSIGKFHSLYSLSPSAASIRSVTTNSPQLPSEAQVVVCGAGIVGNSVAYHLVQNGLTDVLVIDKEMVGSGTSHFSSGTLGLFKPTHTREIIMNSIKLYRQLQADGHDIGLRECGSLNLAQTHERMIALRRRMAYNLPSGLHCEVLSRADLLKMHPLLHSDDLEGGIWVPDDSVAQPQAICHVLASLAQAGGAKYVEHCELENILIENRRVYGIQTNLGTVKCEYFVNSAGMWARDLGLKSNPRVGIPAYPAEHFYAITEPFDVNSNLPSIRDFDGSIYAREFNGGVLVGGFEMEAKPAFTDGSGIPKDWKERNTSDWSHFKPLWEKAVHRLPVLAKVPTPHLLSSPDNFTPDGRWVIGEAPEVRNYLVAVGMNGNPLEGGGGIGRAVAEWIIDGEPTQDLLNFSVQRFLDLHNNRQYLQQRSKEVVGRHYAIMHPMQCEYKYARKLRCSPLYSVLERYGAVFGTRMAFERPLYFDSSQKHWDQPAQMPPGTFYKPKFFKYMQEEYLACQEGVGIIDMSSFSKILIKSNGPSVLKYLQRLCSNDVNIPVGGIVHTGMQNERGGYENDCILVRQDKHCFFMVSPTSQQTRVFEWMRTHLDSDGSVTLKDLTSMYTVINVVGHKSRQLLSELSNSAVNLHSFTYRKLNVGYASNVLVMAFTHTGEPGYCLYIPSEYALHVYDRLMKVGRDYGVRNVGMLTQRFMRIEKFIPFWAEDLNSETTPFETGSGYLVKFDKEYFIGKYALQRQKKIGVTKRLVMFSLDEVDPDKDVWAWGGEPIYRNGEFVGTLTSAGYGFTSNKLIGLGFVRKPGLGARNKKSQSEGEHLVTPEWITDTTARYEVDIAGHRTHAKPHIYVPTFTSMAMEEEKQGRSYKPTVVKSAT</sequence>
<dbReference type="InterPro" id="IPR027266">
    <property type="entry name" value="TrmE/GcvT-like"/>
</dbReference>
<proteinExistence type="inferred from homology"/>
<reference evidence="6" key="1">
    <citation type="submission" date="2022-12" db="EMBL/GenBank/DDBJ databases">
        <title>Chromosome-level genome assembly of the bean flower thrips Megalurothrips usitatus.</title>
        <authorList>
            <person name="Ma L."/>
            <person name="Liu Q."/>
            <person name="Li H."/>
            <person name="Cai W."/>
        </authorList>
    </citation>
    <scope>NUCLEOTIDE SEQUENCE</scope>
    <source>
        <strain evidence="6">Cailab_2022a</strain>
    </source>
</reference>
<dbReference type="Proteomes" id="UP001075354">
    <property type="component" value="Chromosome 9"/>
</dbReference>
<dbReference type="Pfam" id="PF01266">
    <property type="entry name" value="DAO"/>
    <property type="match status" value="1"/>
</dbReference>
<organism evidence="6 7">
    <name type="scientific">Megalurothrips usitatus</name>
    <name type="common">bean blossom thrips</name>
    <dbReference type="NCBI Taxonomy" id="439358"/>
    <lineage>
        <taxon>Eukaryota</taxon>
        <taxon>Metazoa</taxon>
        <taxon>Ecdysozoa</taxon>
        <taxon>Arthropoda</taxon>
        <taxon>Hexapoda</taxon>
        <taxon>Insecta</taxon>
        <taxon>Pterygota</taxon>
        <taxon>Neoptera</taxon>
        <taxon>Paraneoptera</taxon>
        <taxon>Thysanoptera</taxon>
        <taxon>Terebrantia</taxon>
        <taxon>Thripoidea</taxon>
        <taxon>Thripidae</taxon>
        <taxon>Megalurothrips</taxon>
    </lineage>
</organism>
<dbReference type="InterPro" id="IPR006076">
    <property type="entry name" value="FAD-dep_OxRdtase"/>
</dbReference>
<evidence type="ECO:0000259" key="3">
    <source>
        <dbReference type="Pfam" id="PF01571"/>
    </source>
</evidence>
<dbReference type="Gene3D" id="2.40.30.110">
    <property type="entry name" value="Aminomethyltransferase beta-barrel domains"/>
    <property type="match status" value="1"/>
</dbReference>
<comment type="caution">
    <text evidence="6">The sequence shown here is derived from an EMBL/GenBank/DDBJ whole genome shotgun (WGS) entry which is preliminary data.</text>
</comment>
<gene>
    <name evidence="6" type="ORF">ONE63_010417</name>
</gene>
<evidence type="ECO:0008006" key="8">
    <source>
        <dbReference type="Google" id="ProtNLM"/>
    </source>
</evidence>
<dbReference type="EMBL" id="JAPTSV010000009">
    <property type="protein sequence ID" value="KAJ1523861.1"/>
    <property type="molecule type" value="Genomic_DNA"/>
</dbReference>
<dbReference type="SUPFAM" id="SSF103025">
    <property type="entry name" value="Folate-binding domain"/>
    <property type="match status" value="1"/>
</dbReference>
<dbReference type="AlphaFoldDB" id="A0AAV7XCT2"/>
<evidence type="ECO:0000313" key="7">
    <source>
        <dbReference type="Proteomes" id="UP001075354"/>
    </source>
</evidence>
<dbReference type="PANTHER" id="PTHR43757">
    <property type="entry name" value="AMINOMETHYLTRANSFERASE"/>
    <property type="match status" value="1"/>
</dbReference>
<evidence type="ECO:0000259" key="2">
    <source>
        <dbReference type="Pfam" id="PF01266"/>
    </source>
</evidence>
<feature type="domain" description="FAD dependent oxidoreductase" evidence="2">
    <location>
        <begin position="83"/>
        <end position="438"/>
    </location>
</feature>
<dbReference type="InterPro" id="IPR006222">
    <property type="entry name" value="GCVT_N"/>
</dbReference>
<feature type="domain" description="FAD dependent oxidoreductase central" evidence="5">
    <location>
        <begin position="441"/>
        <end position="497"/>
    </location>
</feature>
<dbReference type="Gene3D" id="3.50.50.60">
    <property type="entry name" value="FAD/NAD(P)-binding domain"/>
    <property type="match status" value="1"/>
</dbReference>
<protein>
    <recommendedName>
        <fullName evidence="8">Pyruvate dehydrogenase phosphatase regulatory subunit, mitochondrial</fullName>
    </recommendedName>
</protein>
<dbReference type="InterPro" id="IPR013977">
    <property type="entry name" value="GcvT_C"/>
</dbReference>
<dbReference type="Gene3D" id="3.30.1360.120">
    <property type="entry name" value="Probable tRNA modification gtpase trme, domain 1"/>
    <property type="match status" value="1"/>
</dbReference>
<dbReference type="Pfam" id="PF01571">
    <property type="entry name" value="GCV_T"/>
    <property type="match status" value="1"/>
</dbReference>
<dbReference type="GO" id="GO:0005739">
    <property type="term" value="C:mitochondrion"/>
    <property type="evidence" value="ECO:0007669"/>
    <property type="project" value="TreeGrafter"/>
</dbReference>
<evidence type="ECO:0000313" key="6">
    <source>
        <dbReference type="EMBL" id="KAJ1523861.1"/>
    </source>
</evidence>
<evidence type="ECO:0000259" key="4">
    <source>
        <dbReference type="Pfam" id="PF08669"/>
    </source>
</evidence>